<dbReference type="STRING" id="695850.A0A067BTT4"/>
<dbReference type="PANTHER" id="PTHR21681:SF0">
    <property type="entry name" value="EUKARYOTIC TRANSLATION INITIATION FACTOR 3 SUBUNIT J"/>
    <property type="match status" value="1"/>
</dbReference>
<keyword evidence="2" id="KW-0396">Initiation factor</keyword>
<dbReference type="OrthoDB" id="20381at2759"/>
<dbReference type="InterPro" id="IPR023194">
    <property type="entry name" value="eIF3-like_dom_sf"/>
</dbReference>
<dbReference type="InterPro" id="IPR013906">
    <property type="entry name" value="eIF3j"/>
</dbReference>
<protein>
    <submittedName>
        <fullName evidence="6">Uncharacterized protein</fullName>
    </submittedName>
</protein>
<dbReference type="GeneID" id="24136273"/>
<organism evidence="6 7">
    <name type="scientific">Saprolegnia parasitica (strain CBS 223.65)</name>
    <dbReference type="NCBI Taxonomy" id="695850"/>
    <lineage>
        <taxon>Eukaryota</taxon>
        <taxon>Sar</taxon>
        <taxon>Stramenopiles</taxon>
        <taxon>Oomycota</taxon>
        <taxon>Saprolegniomycetes</taxon>
        <taxon>Saprolegniales</taxon>
        <taxon>Saprolegniaceae</taxon>
        <taxon>Saprolegnia</taxon>
    </lineage>
</organism>
<dbReference type="GO" id="GO:0005852">
    <property type="term" value="C:eukaryotic translation initiation factor 3 complex"/>
    <property type="evidence" value="ECO:0007669"/>
    <property type="project" value="InterPro"/>
</dbReference>
<feature type="coiled-coil region" evidence="4">
    <location>
        <begin position="58"/>
        <end position="94"/>
    </location>
</feature>
<keyword evidence="7" id="KW-1185">Reference proteome</keyword>
<dbReference type="Pfam" id="PF08597">
    <property type="entry name" value="eIF3_subunit"/>
    <property type="match status" value="1"/>
</dbReference>
<sequence length="243" mass="26713">MDSWDDEEFEVPTLNDKKPVVANWDDSEEEEEEVKPVVAAKPAAPTGPLKPKQLKKMMLKEQEEKHKLEVAIAKARAEEERHMTADELKAKQQRSIEDADFENALDAFGLSTSNAVKTKVANAGDLETVVSGMKLVTLADHEDLGSLVGKRLVNSNAKYVVEFMKTLISHASTNLTANDMNDLTTIINVIKNEKIQAAKPKGKKKKVTGKQGYAKVERATGGAGAGANVEDYDYGDDDFDDFM</sequence>
<evidence type="ECO:0000256" key="2">
    <source>
        <dbReference type="ARBA" id="ARBA00022540"/>
    </source>
</evidence>
<keyword evidence="1" id="KW-0963">Cytoplasm</keyword>
<dbReference type="GO" id="GO:0003743">
    <property type="term" value="F:translation initiation factor activity"/>
    <property type="evidence" value="ECO:0007669"/>
    <property type="project" value="UniProtKB-KW"/>
</dbReference>
<evidence type="ECO:0000256" key="5">
    <source>
        <dbReference type="SAM" id="MobiDB-lite"/>
    </source>
</evidence>
<evidence type="ECO:0000256" key="4">
    <source>
        <dbReference type="SAM" id="Coils"/>
    </source>
</evidence>
<feature type="compositionally biased region" description="Acidic residues" evidence="5">
    <location>
        <begin position="1"/>
        <end position="10"/>
    </location>
</feature>
<evidence type="ECO:0000313" key="7">
    <source>
        <dbReference type="Proteomes" id="UP000030745"/>
    </source>
</evidence>
<name>A0A067BTT4_SAPPC</name>
<dbReference type="EMBL" id="KK583318">
    <property type="protein sequence ID" value="KDO20225.1"/>
    <property type="molecule type" value="Genomic_DNA"/>
</dbReference>
<dbReference type="RefSeq" id="XP_012209038.1">
    <property type="nucleotide sequence ID" value="XM_012353648.1"/>
</dbReference>
<evidence type="ECO:0000256" key="3">
    <source>
        <dbReference type="ARBA" id="ARBA00022917"/>
    </source>
</evidence>
<evidence type="ECO:0000313" key="6">
    <source>
        <dbReference type="EMBL" id="KDO20225.1"/>
    </source>
</evidence>
<proteinExistence type="predicted"/>
<dbReference type="Gene3D" id="1.10.246.60">
    <property type="entry name" value="Eukaryotic translation initiation factor 3 like domains"/>
    <property type="match status" value="1"/>
</dbReference>
<gene>
    <name evidence="6" type="ORF">SPRG_14471</name>
</gene>
<reference evidence="6 7" key="1">
    <citation type="journal article" date="2013" name="PLoS Genet.">
        <title>Distinctive expansion of potential virulence genes in the genome of the oomycete fish pathogen Saprolegnia parasitica.</title>
        <authorList>
            <person name="Jiang R.H."/>
            <person name="de Bruijn I."/>
            <person name="Haas B.J."/>
            <person name="Belmonte R."/>
            <person name="Lobach L."/>
            <person name="Christie J."/>
            <person name="van den Ackerveken G."/>
            <person name="Bottin A."/>
            <person name="Bulone V."/>
            <person name="Diaz-Moreno S.M."/>
            <person name="Dumas B."/>
            <person name="Fan L."/>
            <person name="Gaulin E."/>
            <person name="Govers F."/>
            <person name="Grenville-Briggs L.J."/>
            <person name="Horner N.R."/>
            <person name="Levin J.Z."/>
            <person name="Mammella M."/>
            <person name="Meijer H.J."/>
            <person name="Morris P."/>
            <person name="Nusbaum C."/>
            <person name="Oome S."/>
            <person name="Phillips A.J."/>
            <person name="van Rooyen D."/>
            <person name="Rzeszutek E."/>
            <person name="Saraiva M."/>
            <person name="Secombes C.J."/>
            <person name="Seidl M.F."/>
            <person name="Snel B."/>
            <person name="Stassen J.H."/>
            <person name="Sykes S."/>
            <person name="Tripathy S."/>
            <person name="van den Berg H."/>
            <person name="Vega-Arreguin J.C."/>
            <person name="Wawra S."/>
            <person name="Young S.K."/>
            <person name="Zeng Q."/>
            <person name="Dieguez-Uribeondo J."/>
            <person name="Russ C."/>
            <person name="Tyler B.M."/>
            <person name="van West P."/>
        </authorList>
    </citation>
    <scope>NUCLEOTIDE SEQUENCE [LARGE SCALE GENOMIC DNA]</scope>
    <source>
        <strain evidence="6 7">CBS 223.65</strain>
    </source>
</reference>
<keyword evidence="4" id="KW-0175">Coiled coil</keyword>
<dbReference type="AlphaFoldDB" id="A0A067BTT4"/>
<keyword evidence="3" id="KW-0648">Protein biosynthesis</keyword>
<dbReference type="KEGG" id="spar:SPRG_14471"/>
<accession>A0A067BTT4</accession>
<dbReference type="OMA" id="NDYEDFM"/>
<dbReference type="PANTHER" id="PTHR21681">
    <property type="entry name" value="EUKARYOTIC TRANSLATION INITIATION FACTOR 3 SUBUNIT J"/>
    <property type="match status" value="1"/>
</dbReference>
<feature type="region of interest" description="Disordered" evidence="5">
    <location>
        <begin position="1"/>
        <end position="52"/>
    </location>
</feature>
<dbReference type="Proteomes" id="UP000030745">
    <property type="component" value="Unassembled WGS sequence"/>
</dbReference>
<evidence type="ECO:0000256" key="1">
    <source>
        <dbReference type="ARBA" id="ARBA00022490"/>
    </source>
</evidence>
<dbReference type="VEuPathDB" id="FungiDB:SPRG_14471"/>